<feature type="transmembrane region" description="Helical" evidence="1">
    <location>
        <begin position="12"/>
        <end position="31"/>
    </location>
</feature>
<dbReference type="RefSeq" id="XP_028272894.1">
    <property type="nucleotide sequence ID" value="XM_028417093.1"/>
</dbReference>
<proteinExistence type="predicted"/>
<keyword evidence="2" id="KW-1185">Reference proteome</keyword>
<evidence type="ECO:0000256" key="1">
    <source>
        <dbReference type="SAM" id="Phobius"/>
    </source>
</evidence>
<gene>
    <name evidence="3 4" type="primary">smim26</name>
</gene>
<dbReference type="Proteomes" id="UP000515145">
    <property type="component" value="Chromosome 1"/>
</dbReference>
<keyword evidence="1" id="KW-1133">Transmembrane helix</keyword>
<dbReference type="AlphaFoldDB" id="A0A6P7J7Z6"/>
<accession>A0A6P7J7Z6</accession>
<keyword evidence="1" id="KW-0812">Transmembrane</keyword>
<dbReference type="GeneID" id="114443169"/>
<protein>
    <submittedName>
        <fullName evidence="3 4">Small integral membrane protein 26</fullName>
    </submittedName>
</protein>
<dbReference type="PANTHER" id="PTHR40386:SF1">
    <property type="entry name" value="SMALL INTEGRAL MEMBRANE PROTEIN 26"/>
    <property type="match status" value="1"/>
</dbReference>
<organism evidence="2 4">
    <name type="scientific">Parambassis ranga</name>
    <name type="common">Indian glassy fish</name>
    <dbReference type="NCBI Taxonomy" id="210632"/>
    <lineage>
        <taxon>Eukaryota</taxon>
        <taxon>Metazoa</taxon>
        <taxon>Chordata</taxon>
        <taxon>Craniata</taxon>
        <taxon>Vertebrata</taxon>
        <taxon>Euteleostomi</taxon>
        <taxon>Actinopterygii</taxon>
        <taxon>Neopterygii</taxon>
        <taxon>Teleostei</taxon>
        <taxon>Neoteleostei</taxon>
        <taxon>Acanthomorphata</taxon>
        <taxon>Ovalentaria</taxon>
        <taxon>Ambassidae</taxon>
        <taxon>Parambassis</taxon>
    </lineage>
</organism>
<dbReference type="OrthoDB" id="9905290at2759"/>
<dbReference type="PANTHER" id="PTHR40386">
    <property type="entry name" value="SMALL INTEGRAL MEMBRANE PROTEIN 26"/>
    <property type="match status" value="1"/>
</dbReference>
<reference evidence="3 4" key="1">
    <citation type="submission" date="2025-04" db="UniProtKB">
        <authorList>
            <consortium name="RefSeq"/>
        </authorList>
    </citation>
    <scope>IDENTIFICATION</scope>
</reference>
<dbReference type="InterPro" id="IPR038831">
    <property type="entry name" value="SMIM26"/>
</dbReference>
<keyword evidence="1" id="KW-0472">Membrane</keyword>
<evidence type="ECO:0000313" key="3">
    <source>
        <dbReference type="RefSeq" id="XP_028272893.1"/>
    </source>
</evidence>
<evidence type="ECO:0000313" key="2">
    <source>
        <dbReference type="Proteomes" id="UP000515145"/>
    </source>
</evidence>
<evidence type="ECO:0000313" key="4">
    <source>
        <dbReference type="RefSeq" id="XP_028272894.1"/>
    </source>
</evidence>
<name>A0A6P7J7Z6_9TELE</name>
<sequence>MTFKDGVRWNVRMSAVYALGVWTMIGSYAFFKYTGRWEGLPVKTEEEKEKEEEEDPNRVVYKTEHTKSVIVYKKDFVPYTTRLYNLIKPYMGDSGGGDGDK</sequence>
<dbReference type="RefSeq" id="XP_028272893.1">
    <property type="nucleotide sequence ID" value="XM_028417092.1"/>
</dbReference>